<feature type="compositionally biased region" description="Basic and acidic residues" evidence="1">
    <location>
        <begin position="2313"/>
        <end position="2327"/>
    </location>
</feature>
<feature type="region of interest" description="Disordered" evidence="1">
    <location>
        <begin position="2292"/>
        <end position="2334"/>
    </location>
</feature>
<evidence type="ECO:0000256" key="1">
    <source>
        <dbReference type="SAM" id="MobiDB-lite"/>
    </source>
</evidence>
<dbReference type="InterPro" id="IPR052055">
    <property type="entry name" value="Hepadnavirus_pol/RT"/>
</dbReference>
<accession>A0A812NHZ9</accession>
<protein>
    <submittedName>
        <fullName evidence="2">Uncharacterized protein</fullName>
    </submittedName>
</protein>
<feature type="region of interest" description="Disordered" evidence="1">
    <location>
        <begin position="970"/>
        <end position="1024"/>
    </location>
</feature>
<dbReference type="PANTHER" id="PTHR33050">
    <property type="entry name" value="REVERSE TRANSCRIPTASE DOMAIN-CONTAINING PROTEIN"/>
    <property type="match status" value="1"/>
</dbReference>
<proteinExistence type="predicted"/>
<gene>
    <name evidence="2" type="ORF">SNAT2548_LOCUS16660</name>
</gene>
<organism evidence="2 3">
    <name type="scientific">Symbiodinium natans</name>
    <dbReference type="NCBI Taxonomy" id="878477"/>
    <lineage>
        <taxon>Eukaryota</taxon>
        <taxon>Sar</taxon>
        <taxon>Alveolata</taxon>
        <taxon>Dinophyceae</taxon>
        <taxon>Suessiales</taxon>
        <taxon>Symbiodiniaceae</taxon>
        <taxon>Symbiodinium</taxon>
    </lineage>
</organism>
<dbReference type="Proteomes" id="UP000604046">
    <property type="component" value="Unassembled WGS sequence"/>
</dbReference>
<dbReference type="EMBL" id="CAJNDS010002087">
    <property type="protein sequence ID" value="CAE7317803.1"/>
    <property type="molecule type" value="Genomic_DNA"/>
</dbReference>
<feature type="compositionally biased region" description="Acidic residues" evidence="1">
    <location>
        <begin position="583"/>
        <end position="596"/>
    </location>
</feature>
<sequence>MQLNLQSLEEPHFVSPYHELRTEVNQLILGVDALLLRIQNLERRSVDLLSIATDHSQQLRASQQEDLQVRESVRDLADRVLALEERVESLRLDTDSALRRAGDNGIQVAWWLDQHNQLRSWVVISVLSLFVLLLQDDLASVVSTAVSASDADLAGAGCLKLVVSKKWLKKSGQCRAWQDERDAARNAALQSWKALIMVSGTGTKLGAIILDAAEEDEELVLESVRDAFSGKATSTLRNRANSLLCYGRWKASLAAEQVVAVFPITEQEAYRYICYMRREGAPVSRVSRFVQALGFACGTLGAKVSDVLESPRVKGACSNTQPRQVHKKVPLTVAEVVFLETLAASSACVDAIIAGFVCFALHCRLRWSDAMHSEEEPVLDAPEGRGFVETSLYSYKTVAAMKFRLLPVVAVLPGMSKLDWAGNWLRNRRDHNLVASRNCPLQPAPVSTGGWSALPFEPMHGAMWLREKLAGMHVPVSRLSDIATHSLKATVLSWLSRAACPQDLQRRAAYHMSTFEKSALEYERDGQSAVLHFIEGVYECIIHAMFSPDACRSGRWSGCRSVEEGMKILAGAVDEVFPRATEGDGDASDLEDESEPDAQGAEADSEDEQMMAEVAVHQVAKAAPMAMPECIAFRHWMSGVVHLSPVVTSDDDGEACVFKCGRRHALFVQLGKARVLVRQRCTRIGIPGAVVKKLATHGWNTYATFGFCIQNHADDKSFESQVIGPVLGTDPAMVTHAAKLRRLFMESYTVSAGEIKRQAEASEQDAPRKLPPQEMAARIELLAAKIAPLKIQDRLEPSQNLVSLACQMLDEGRVKYISWAQCTTRSQEINAVKEINSLKIWQPAKDGVIKETRVEPGMTAAVATELEVHQALRRRGIAYAVAQVMSFARHEELIALLFDELQREAKAGFHPVSLAQLAQADREIHVRLGEATRAGLVNGPGGELPLDVPLTRVLQSPAVMWLLMPRLKQGSAPATEDPEAAETPKKKKTRKNKKKDPKKEADVETPPAKKRRVPMPKALIGGTPEDPEGNSLCFGFSLKTCKVHGPKCDKGLHKCCFCYGHHPGVECRSKKTLREGHAVSVLDDGGAEGPSLDAHVKPPEGGDPWASVHRQVKGPKFVQRRLQRVLAATGPVLVRHEAVHKPCSLHGVGHSPTDCDAAQHPAERLAATISNPDNNDILRLLKLLPSEKPARGVEQPNSHSFSTGAFSKDGRVGVRNFLKEFPVTSRLLTAFVRRHAPGHCFGAVALFTNLEADFHKDVNNDASCHNWICPLSHWEAGGEVWVEDEQGSSWQNARGVWRRGRLLPVRQRPVLLASHDLHKVLPWKGHRVVLVAFMGALAPPMVQKGGSCPCDCHCETAAFALVEDALAGQVQPFERQMIAQDFLEWCNRNTTRVKPRARQLASAVRAGPLKLPRVEASLGERYEAMVAREPRVSVQNLIRQLKAKRASLPGNRGEVEEAERTRWAMELADIIRQAGFPAAARYDEAGHPPHFWKRAFGSRRSKTLRNRVTTYRKLGEWLSATFDLSWPANSEMVLRYLEERHEVMPLGKTVPRSVCTTIALLETVGQVPMEQRISEDVLLTEGIRHWTMTLEEDAPPTKQAQMFSIAVLLACELMVCMDDEAIGLRFYAFILLLTVWATLRLDDLQHVDPKELTLSQLGLKFPLNRTKTSGAGKPVGRLQAFVSRATSLTGFDWIRVGCGLLRDTELDFQRDFLCVNFEHGWATAQREYVGADGVAVNIRYLLRHLRAPVRGNNGMWQASRPGSLVPEELLTFWTGHSGRHTLPSLAAACGISKSQRDFLGRWAAAQHGSNDYILTSRQVVHGIQSSVCRTLLEGTGPPGYVEEELHTLMQEHVHAAHGQRQVVRARHAVMEWDESLETWKLGGEYPMLRVRPEVLPAVRGGPPDERAVRDAPVVEETAPYYVTISRSGFRRLHLSQACAVRRERCLETKPLYKVTDDCADAVCKLCQRHLDAENAEEDSGVALGLQFRLTQAFRTVKRFAAYADDRAGVRTALRDDLALEANSLATRAAVASVVGAWEACKDYTQKETELKAEAKVMGIVRPVTQSEKAAMRAAFEATHGRLEELYEPSDDYLSTKLEEFSSHEPVASLLSEVTNRKAVKTVGLQTSLDKGGQVRVLKTRQKGQLPQTTEEFRAQLKVEGNTWILLSAKFRNRTFFRDLTPASWDKYTSYMLGEKVYLMSIPTSSGKGRSGQVPLRPPWAILLSYEYELRKEAIKRAYRDNRSLDETLTEVVACAQLKEQFFTSPIALQNSVEQAPAAEWVTKRPLPADATWDNWRWQKKGKPKGAGKWSSGKGDKGAKGDRGDGKAKGKGKLAANAPDGRQICFDYSTVGCVDILRNIHDDLSDHSLWDTLFRQDLGVLLDGTCPASIWQWQELRDLVTECQAATWPILQCLFDADTPKPTRFASTLPCFRDIGQLWPHFTSDGRYAGPLMPCPHAYHARLVGFRDGDWVTKSRAGYNETLCKFIAKSCLGALEHSRATGDDFAPTPLPCPVESFAATTLALRAPTKKDVLSLARLFPREDLHPTAGAPDGLAFFAGAYCRGGVVGLRRHTRQYPIACKLVCLFLHSLALLPTFTSFAIFWNAETQPHRDARNSTPFNLVVALTNFSGGAIWYEHASGTVRRFVEGSWRLGCHIHLQDGPGLLPARDCIHFTEPWQGERVVLVAYSVSLPHPLPAPDLLCLQECQFPLVSTPPEGPTPEAPIEPKPPAVVSAVLVDSSDEEMQKVPMTAPSGVEFDPSTSRAFGSPILCRHSPDHREFVDGFGLCSPGRWKPEARDQLASPIEKEHARLVGEILEDCLRKQKWDLREMAFKLAAGKIVLGDPDLARQVPERQPFLLPLLSRSLQMLGDPDFEILCMGPECFAEGVPLGCDAPVEHVAQVFPLRTTYRKLDESDFEPIMTNYSTAEMSADQLEKHFQEDEQKGLMICTTEKAVEEEYGPGVLRVAAMGAVTKPNGDIRPLHDGTHGVRVNLDIKVNNKLQMPGPEDLMEMVAQAQDTREASFSISADISQAHRRVKIRRRDWPRLGCRARNGSREIWLNTVGTFGISSASFWWGRLFALLGRWVLRVMGKRWNSQVVFVDDLHLTVVGKHKFLHLWMVLLAYELMGAPFSYHKFKGGLAVDFIGYHLDYYTHTVGISEKRAAWIVAWVDRVERNAWLVSGRELSEFTGRMNFVARILLWAKPFLAPLYSWLAVIKGGTVARVPELVCISLTFYRHQFATGRRMEDVAFRQPPPWQAFRTDAKCEDNRVVLGGWSLAEGVAPLHAKWFAVELRPRDAPWLFKEDGSSQWASTSGELLAACFALYAFGHLSGEGKKSTFRIALTAGTDNKALPMVQQKGLSTKWPLQAIHMQMASALRDHSKVLRLQWRPREANVEADDLTNLKFDKFDLKNRVMVSLMDLDMKIFQRLVAARDNFVSLREAVKISAANDTQLNKKQKLDSKSPW</sequence>
<dbReference type="PANTHER" id="PTHR33050:SF7">
    <property type="entry name" value="RIBONUCLEASE H"/>
    <property type="match status" value="1"/>
</dbReference>
<reference evidence="2" key="1">
    <citation type="submission" date="2021-02" db="EMBL/GenBank/DDBJ databases">
        <authorList>
            <person name="Dougan E. K."/>
            <person name="Rhodes N."/>
            <person name="Thang M."/>
            <person name="Chan C."/>
        </authorList>
    </citation>
    <scope>NUCLEOTIDE SEQUENCE</scope>
</reference>
<keyword evidence="3" id="KW-1185">Reference proteome</keyword>
<feature type="region of interest" description="Disordered" evidence="1">
    <location>
        <begin position="580"/>
        <end position="607"/>
    </location>
</feature>
<evidence type="ECO:0000313" key="3">
    <source>
        <dbReference type="Proteomes" id="UP000604046"/>
    </source>
</evidence>
<comment type="caution">
    <text evidence="2">The sequence shown here is derived from an EMBL/GenBank/DDBJ whole genome shotgun (WGS) entry which is preliminary data.</text>
</comment>
<name>A0A812NHZ9_9DINO</name>
<feature type="compositionally biased region" description="Basic residues" evidence="1">
    <location>
        <begin position="985"/>
        <end position="996"/>
    </location>
</feature>
<evidence type="ECO:0000313" key="2">
    <source>
        <dbReference type="EMBL" id="CAE7317803.1"/>
    </source>
</evidence>